<sequence>MILIMSINFLLFNANLPRQR</sequence>
<reference evidence="1" key="1">
    <citation type="submission" date="2014-09" db="EMBL/GenBank/DDBJ databases">
        <authorList>
            <person name="Magalhaes I.L.F."/>
            <person name="Oliveira U."/>
            <person name="Santos F.R."/>
            <person name="Vidigal T.H.D.A."/>
            <person name="Brescovit A.D."/>
            <person name="Santos A.J."/>
        </authorList>
    </citation>
    <scope>NUCLEOTIDE SEQUENCE</scope>
    <source>
        <tissue evidence="1">Shoot tissue taken approximately 20 cm above the soil surface</tissue>
    </source>
</reference>
<evidence type="ECO:0000313" key="1">
    <source>
        <dbReference type="EMBL" id="JAE30037.1"/>
    </source>
</evidence>
<accession>A0A0A9GZT0</accession>
<reference evidence="1" key="2">
    <citation type="journal article" date="2015" name="Data Brief">
        <title>Shoot transcriptome of the giant reed, Arundo donax.</title>
        <authorList>
            <person name="Barrero R.A."/>
            <person name="Guerrero F.D."/>
            <person name="Moolhuijzen P."/>
            <person name="Goolsby J.A."/>
            <person name="Tidwell J."/>
            <person name="Bellgard S.E."/>
            <person name="Bellgard M.I."/>
        </authorList>
    </citation>
    <scope>NUCLEOTIDE SEQUENCE</scope>
    <source>
        <tissue evidence="1">Shoot tissue taken approximately 20 cm above the soil surface</tissue>
    </source>
</reference>
<dbReference type="AlphaFoldDB" id="A0A0A9GZT0"/>
<proteinExistence type="predicted"/>
<name>A0A0A9GZT0_ARUDO</name>
<dbReference type="EMBL" id="GBRH01167859">
    <property type="protein sequence ID" value="JAE30037.1"/>
    <property type="molecule type" value="Transcribed_RNA"/>
</dbReference>
<organism evidence="1">
    <name type="scientific">Arundo donax</name>
    <name type="common">Giant reed</name>
    <name type="synonym">Donax arundinaceus</name>
    <dbReference type="NCBI Taxonomy" id="35708"/>
    <lineage>
        <taxon>Eukaryota</taxon>
        <taxon>Viridiplantae</taxon>
        <taxon>Streptophyta</taxon>
        <taxon>Embryophyta</taxon>
        <taxon>Tracheophyta</taxon>
        <taxon>Spermatophyta</taxon>
        <taxon>Magnoliopsida</taxon>
        <taxon>Liliopsida</taxon>
        <taxon>Poales</taxon>
        <taxon>Poaceae</taxon>
        <taxon>PACMAD clade</taxon>
        <taxon>Arundinoideae</taxon>
        <taxon>Arundineae</taxon>
        <taxon>Arundo</taxon>
    </lineage>
</organism>
<protein>
    <submittedName>
        <fullName evidence="1">Uncharacterized protein</fullName>
    </submittedName>
</protein>